<keyword evidence="2" id="KW-1185">Reference proteome</keyword>
<evidence type="ECO:0000313" key="1">
    <source>
        <dbReference type="EMBL" id="KZM68101.1"/>
    </source>
</evidence>
<comment type="caution">
    <text evidence="1">The sequence shown here is derived from an EMBL/GenBank/DDBJ whole genome shotgun (WGS) entry which is preliminary data.</text>
</comment>
<proteinExistence type="predicted"/>
<gene>
    <name evidence="1" type="ORF">AWN90_09170</name>
</gene>
<reference evidence="1 2" key="1">
    <citation type="submission" date="2016-04" db="EMBL/GenBank/DDBJ databases">
        <authorList>
            <person name="Evans L.H."/>
            <person name="Alamgir A."/>
            <person name="Owens N."/>
            <person name="Weber N.D."/>
            <person name="Virtaneva K."/>
            <person name="Barbian K."/>
            <person name="Babar A."/>
            <person name="Rosenke K."/>
        </authorList>
    </citation>
    <scope>NUCLEOTIDE SEQUENCE [LARGE SCALE GENOMIC DNA]</scope>
    <source>
        <strain evidence="1 2">IFM 0406</strain>
    </source>
</reference>
<accession>A0A164H0I0</accession>
<sequence>MSDPNHPTILSRAYTIARHLGGDWVATQSLAMNEAVLRAAMRRCMVISEYQSGDLRIRAVVPNDLHRFVGPDQLDHHLNIAADTPDDRICAQITEAFLNKEDPASYESILTTAIDAEAEETRQAVGSRELAANIAERLFGSAAADVFVDAGRVQMTLDGAGVRFVQALTDHSLGGDQSATVIDGTRLVVDVDHAHTLGLVERIAAYISETRSN</sequence>
<dbReference type="AlphaFoldDB" id="A0A164H0I0"/>
<dbReference type="EMBL" id="LWGR01000021">
    <property type="protein sequence ID" value="KZM68101.1"/>
    <property type="molecule type" value="Genomic_DNA"/>
</dbReference>
<organism evidence="1 2">
    <name type="scientific">Nocardia terpenica</name>
    <dbReference type="NCBI Taxonomy" id="455432"/>
    <lineage>
        <taxon>Bacteria</taxon>
        <taxon>Bacillati</taxon>
        <taxon>Actinomycetota</taxon>
        <taxon>Actinomycetes</taxon>
        <taxon>Mycobacteriales</taxon>
        <taxon>Nocardiaceae</taxon>
        <taxon>Nocardia</taxon>
    </lineage>
</organism>
<protein>
    <submittedName>
        <fullName evidence="1">Uncharacterized protein</fullName>
    </submittedName>
</protein>
<dbReference type="Proteomes" id="UP000076512">
    <property type="component" value="Unassembled WGS sequence"/>
</dbReference>
<dbReference type="RefSeq" id="WP_067579408.1">
    <property type="nucleotide sequence ID" value="NZ_JABMCZ010000002.1"/>
</dbReference>
<name>A0A164H0I0_9NOCA</name>
<evidence type="ECO:0000313" key="2">
    <source>
        <dbReference type="Proteomes" id="UP000076512"/>
    </source>
</evidence>